<sequence>MGVTFRFIHAADLHVDSPFRGLTEVPSHVREALREATFRAAGHLVDTALAEQVDFVVIAGDLYDSADRSLRAQLALQKEWRRLHAGGVRLFVIHGNHDPLSGQQAMLSWPDGVHFFGADRVEQVPAYTKQGELAAYITGISYGSRSVTANLAAGYRARQDGSYEIALLHGNVDGNDGHDPYAPCRLDELVGAGFHYWALGHIHQRAVLNRYPHVVYAGNTQGRHAKETGPKGCYVVDVSASHDTELKFVPLDTIRWAHLRTSIDGIASEQALLDAMEAAASEAAAGCGGRSLMARFTLIGRGPLHAGLSDPGLLRELLEGLRERMAEEAWQTEAGSLHGAWCWISGIEAATGADLDMEALAEEDSFVGELIRMHAEAGNLEASFKELLDEALQPLLGHAKLRKLTRAAMERKAADWYAQGRELAVGLLASEPAARPEGNQGQGGEGR</sequence>
<dbReference type="InterPro" id="IPR050535">
    <property type="entry name" value="DNA_Repair-Maintenance_Comp"/>
</dbReference>
<keyword evidence="3" id="KW-0269">Exonuclease</keyword>
<name>A0ABW9XTZ9_9BACL</name>
<dbReference type="InterPro" id="IPR041796">
    <property type="entry name" value="Mre11_N"/>
</dbReference>
<keyword evidence="1" id="KW-0378">Hydrolase</keyword>
<organism evidence="3 4">
    <name type="scientific">Paenibacillus glycinis</name>
    <dbReference type="NCBI Taxonomy" id="2697035"/>
    <lineage>
        <taxon>Bacteria</taxon>
        <taxon>Bacillati</taxon>
        <taxon>Bacillota</taxon>
        <taxon>Bacilli</taxon>
        <taxon>Bacillales</taxon>
        <taxon>Paenibacillaceae</taxon>
        <taxon>Paenibacillus</taxon>
    </lineage>
</organism>
<dbReference type="Gene3D" id="3.60.21.10">
    <property type="match status" value="1"/>
</dbReference>
<reference evidence="3 4" key="1">
    <citation type="submission" date="2020-01" db="EMBL/GenBank/DDBJ databases">
        <title>Paenibacillus soybeanensis sp. nov. isolated from the nodules of soybean (Glycine max(L.) Merr).</title>
        <authorList>
            <person name="Wang H."/>
        </authorList>
    </citation>
    <scope>NUCLEOTIDE SEQUENCE [LARGE SCALE GENOMIC DNA]</scope>
    <source>
        <strain evidence="3 4">T1</strain>
    </source>
</reference>
<dbReference type="PANTHER" id="PTHR30337">
    <property type="entry name" value="COMPONENT OF ATP-DEPENDENT DSDNA EXONUCLEASE"/>
    <property type="match status" value="1"/>
</dbReference>
<protein>
    <submittedName>
        <fullName evidence="3">DNA repair exonuclease</fullName>
    </submittedName>
</protein>
<proteinExistence type="predicted"/>
<evidence type="ECO:0000259" key="2">
    <source>
        <dbReference type="Pfam" id="PF00149"/>
    </source>
</evidence>
<dbReference type="RefSeq" id="WP_161744799.1">
    <property type="nucleotide sequence ID" value="NZ_JAAAMV010000017.1"/>
</dbReference>
<dbReference type="InterPro" id="IPR014576">
    <property type="entry name" value="Pesterase_YhaO"/>
</dbReference>
<keyword evidence="3" id="KW-0540">Nuclease</keyword>
<evidence type="ECO:0000313" key="3">
    <source>
        <dbReference type="EMBL" id="NBD26016.1"/>
    </source>
</evidence>
<dbReference type="InterPro" id="IPR004843">
    <property type="entry name" value="Calcineurin-like_PHP"/>
</dbReference>
<dbReference type="GO" id="GO:0004527">
    <property type="term" value="F:exonuclease activity"/>
    <property type="evidence" value="ECO:0007669"/>
    <property type="project" value="UniProtKB-KW"/>
</dbReference>
<comment type="caution">
    <text evidence="3">The sequence shown here is derived from an EMBL/GenBank/DDBJ whole genome shotgun (WGS) entry which is preliminary data.</text>
</comment>
<dbReference type="EMBL" id="JAAAMV010000017">
    <property type="protein sequence ID" value="NBD26016.1"/>
    <property type="molecule type" value="Genomic_DNA"/>
</dbReference>
<keyword evidence="4" id="KW-1185">Reference proteome</keyword>
<dbReference type="SUPFAM" id="SSF56300">
    <property type="entry name" value="Metallo-dependent phosphatases"/>
    <property type="match status" value="1"/>
</dbReference>
<gene>
    <name evidence="3" type="ORF">GT019_19250</name>
</gene>
<evidence type="ECO:0000256" key="1">
    <source>
        <dbReference type="ARBA" id="ARBA00022801"/>
    </source>
</evidence>
<dbReference type="Proteomes" id="UP000665561">
    <property type="component" value="Unassembled WGS sequence"/>
</dbReference>
<dbReference type="PANTHER" id="PTHR30337:SF7">
    <property type="entry name" value="PHOSPHOESTERASE"/>
    <property type="match status" value="1"/>
</dbReference>
<feature type="domain" description="Calcineurin-like phosphoesterase" evidence="2">
    <location>
        <begin position="5"/>
        <end position="204"/>
    </location>
</feature>
<dbReference type="PIRSF" id="PIRSF033091">
    <property type="entry name" value="Pesterase_YhaO"/>
    <property type="match status" value="1"/>
</dbReference>
<dbReference type="Pfam" id="PF00149">
    <property type="entry name" value="Metallophos"/>
    <property type="match status" value="1"/>
</dbReference>
<dbReference type="CDD" id="cd00840">
    <property type="entry name" value="MPP_Mre11_N"/>
    <property type="match status" value="1"/>
</dbReference>
<dbReference type="InterPro" id="IPR029052">
    <property type="entry name" value="Metallo-depent_PP-like"/>
</dbReference>
<accession>A0ABW9XTZ9</accession>
<evidence type="ECO:0000313" key="4">
    <source>
        <dbReference type="Proteomes" id="UP000665561"/>
    </source>
</evidence>